<evidence type="ECO:0000256" key="4">
    <source>
        <dbReference type="SAM" id="SignalP"/>
    </source>
</evidence>
<evidence type="ECO:0000313" key="6">
    <source>
        <dbReference type="Proteomes" id="UP000190897"/>
    </source>
</evidence>
<dbReference type="Pfam" id="PF13620">
    <property type="entry name" value="CarboxypepD_reg"/>
    <property type="match status" value="1"/>
</dbReference>
<dbReference type="InterPro" id="IPR037066">
    <property type="entry name" value="Plug_dom_sf"/>
</dbReference>
<keyword evidence="6" id="KW-1185">Reference proteome</keyword>
<name>A0A1T5EEN4_9BACT</name>
<dbReference type="Gene3D" id="2.60.40.1120">
    <property type="entry name" value="Carboxypeptidase-like, regulatory domain"/>
    <property type="match status" value="1"/>
</dbReference>
<proteinExistence type="predicted"/>
<dbReference type="AlphaFoldDB" id="A0A1T5EEN4"/>
<evidence type="ECO:0000256" key="3">
    <source>
        <dbReference type="ARBA" id="ARBA00023237"/>
    </source>
</evidence>
<keyword evidence="3" id="KW-0998">Cell outer membrane</keyword>
<protein>
    <submittedName>
        <fullName evidence="5">Outer membrane receptor proteins, mostly Fe transport</fullName>
    </submittedName>
</protein>
<evidence type="ECO:0000256" key="2">
    <source>
        <dbReference type="ARBA" id="ARBA00023136"/>
    </source>
</evidence>
<organism evidence="5 6">
    <name type="scientific">Dyadobacter psychrophilus</name>
    <dbReference type="NCBI Taxonomy" id="651661"/>
    <lineage>
        <taxon>Bacteria</taxon>
        <taxon>Pseudomonadati</taxon>
        <taxon>Bacteroidota</taxon>
        <taxon>Cytophagia</taxon>
        <taxon>Cytophagales</taxon>
        <taxon>Spirosomataceae</taxon>
        <taxon>Dyadobacter</taxon>
    </lineage>
</organism>
<reference evidence="6" key="1">
    <citation type="submission" date="2017-02" db="EMBL/GenBank/DDBJ databases">
        <authorList>
            <person name="Varghese N."/>
            <person name="Submissions S."/>
        </authorList>
    </citation>
    <scope>NUCLEOTIDE SEQUENCE [LARGE SCALE GENOMIC DNA]</scope>
    <source>
        <strain evidence="6">DSM 22270</strain>
    </source>
</reference>
<feature type="chain" id="PRO_5012143004" evidence="4">
    <location>
        <begin position="24"/>
        <end position="798"/>
    </location>
</feature>
<keyword evidence="4" id="KW-0732">Signal</keyword>
<dbReference type="STRING" id="651661.SAMN05660293_02400"/>
<evidence type="ECO:0000313" key="5">
    <source>
        <dbReference type="EMBL" id="SKB82567.1"/>
    </source>
</evidence>
<dbReference type="OrthoDB" id="9804995at2"/>
<feature type="signal peptide" evidence="4">
    <location>
        <begin position="1"/>
        <end position="23"/>
    </location>
</feature>
<evidence type="ECO:0000256" key="1">
    <source>
        <dbReference type="ARBA" id="ARBA00004442"/>
    </source>
</evidence>
<keyword evidence="5" id="KW-0675">Receptor</keyword>
<gene>
    <name evidence="5" type="ORF">SAMN05660293_02400</name>
</gene>
<dbReference type="SUPFAM" id="SSF56935">
    <property type="entry name" value="Porins"/>
    <property type="match status" value="1"/>
</dbReference>
<dbReference type="EMBL" id="FUZA01000002">
    <property type="protein sequence ID" value="SKB82567.1"/>
    <property type="molecule type" value="Genomic_DNA"/>
</dbReference>
<dbReference type="Gene3D" id="2.170.130.10">
    <property type="entry name" value="TonB-dependent receptor, plug domain"/>
    <property type="match status" value="1"/>
</dbReference>
<dbReference type="Gene3D" id="2.40.170.20">
    <property type="entry name" value="TonB-dependent receptor, beta-barrel domain"/>
    <property type="match status" value="1"/>
</dbReference>
<sequence>MKKLSLLILLAVSGQLVSGRLFAQQATQTIRGVIRDEVSQTPVIGASVMLIQPEGSGPVGAITDVNGAFKITGVPQGRQTFRITSVGYEEQRLSNVLLTSGKEVVVNVTMTENVQALNEVVVTANRSNDKSKTNNELSLVSGRSFNIEDTKRYAGSLGDPSRMAANYAGVVSGDDSRNDIVVRGNSPTGMLWQLEGLNIPNPNHFGSLSATGGPVSLLNNNVLAKSDFMTSAFPAQYGNALSAVFDLRMREGNNEQSEFLGQVGFNGFELGAEGPFSKKSKASYLLNYRYSTLGVFKALGINFGTGNAVPDYQDLNFKVAVPTGAKGKLTLFGIIGASDVQFLGNDVDTTVTDLYGTENSNTKVRYATNILGLSYEYNLTAKTFAKLTLGMSTTDQKFNGDSISTVTREAFANSEGRFKTQKYSASLNVRHKINAKNSLYGGVTTDLLNFDLYNRNMYQAGKFDTVRVDVKGENSLLTQAYGQWKYRLNRSMLLTTGVHFQHYSLNNKVAVEPRFGFQYAFKNGQSLSAGYGMNSQAQDIYTYFVQTTTDNGTVFTNKELDYTRSHHFVLSYENRLTENLLLKIEPYYQTINNAPVERTQSSFSALNIGSSFGPSNRDSLVNEGTGENVGIELTLERYFNKGYYFLITSSLFESKYKGSDKIERNTAFNTRYVLNVLAGKEIKIGRNKNNVLSASIRSTLVGGKYISPLNLEASRIHGDAVYDEKRAFSLRQDPYFRTDLRFSYRKEYKRSTMEFALDLQNVTANQNVFQQTYNPRTNSLATQYQQGFFPVPLFRYTF</sequence>
<dbReference type="SUPFAM" id="SSF49464">
    <property type="entry name" value="Carboxypeptidase regulatory domain-like"/>
    <property type="match status" value="1"/>
</dbReference>
<dbReference type="InterPro" id="IPR008969">
    <property type="entry name" value="CarboxyPept-like_regulatory"/>
</dbReference>
<dbReference type="Proteomes" id="UP000190897">
    <property type="component" value="Unassembled WGS sequence"/>
</dbReference>
<dbReference type="RefSeq" id="WP_082214886.1">
    <property type="nucleotide sequence ID" value="NZ_FUZA01000002.1"/>
</dbReference>
<accession>A0A1T5EEN4</accession>
<comment type="subcellular location">
    <subcellularLocation>
        <location evidence="1">Cell outer membrane</location>
    </subcellularLocation>
</comment>
<dbReference type="GO" id="GO:0009279">
    <property type="term" value="C:cell outer membrane"/>
    <property type="evidence" value="ECO:0007669"/>
    <property type="project" value="UniProtKB-SubCell"/>
</dbReference>
<dbReference type="InterPro" id="IPR036942">
    <property type="entry name" value="Beta-barrel_TonB_sf"/>
</dbReference>
<keyword evidence="2" id="KW-0472">Membrane</keyword>